<keyword evidence="2" id="KW-0472">Membrane</keyword>
<feature type="transmembrane region" description="Helical" evidence="2">
    <location>
        <begin position="12"/>
        <end position="30"/>
    </location>
</feature>
<dbReference type="EMBL" id="JAUKPO010000012">
    <property type="protein sequence ID" value="MDO1448455.1"/>
    <property type="molecule type" value="Genomic_DNA"/>
</dbReference>
<feature type="coiled-coil region" evidence="1">
    <location>
        <begin position="42"/>
        <end position="69"/>
    </location>
</feature>
<proteinExistence type="predicted"/>
<organism evidence="3 4">
    <name type="scientific">Rhodocytophaga aerolata</name>
    <dbReference type="NCBI Taxonomy" id="455078"/>
    <lineage>
        <taxon>Bacteria</taxon>
        <taxon>Pseudomonadati</taxon>
        <taxon>Bacteroidota</taxon>
        <taxon>Cytophagia</taxon>
        <taxon>Cytophagales</taxon>
        <taxon>Rhodocytophagaceae</taxon>
        <taxon>Rhodocytophaga</taxon>
    </lineage>
</organism>
<dbReference type="Pfam" id="PF04977">
    <property type="entry name" value="DivIC"/>
    <property type="match status" value="1"/>
</dbReference>
<protein>
    <submittedName>
        <fullName evidence="3">Septum formation initiator family protein</fullName>
    </submittedName>
</protein>
<dbReference type="InterPro" id="IPR007060">
    <property type="entry name" value="FtsL/DivIC"/>
</dbReference>
<keyword evidence="1" id="KW-0175">Coiled coil</keyword>
<evidence type="ECO:0000256" key="2">
    <source>
        <dbReference type="SAM" id="Phobius"/>
    </source>
</evidence>
<evidence type="ECO:0000313" key="4">
    <source>
        <dbReference type="Proteomes" id="UP001168528"/>
    </source>
</evidence>
<evidence type="ECO:0000256" key="1">
    <source>
        <dbReference type="SAM" id="Coils"/>
    </source>
</evidence>
<keyword evidence="2" id="KW-1133">Transmembrane helix</keyword>
<gene>
    <name evidence="3" type="ORF">Q0590_19420</name>
</gene>
<dbReference type="RefSeq" id="WP_302039259.1">
    <property type="nucleotide sequence ID" value="NZ_JAUKPO010000012.1"/>
</dbReference>
<dbReference type="Proteomes" id="UP001168528">
    <property type="component" value="Unassembled WGS sequence"/>
</dbReference>
<keyword evidence="2" id="KW-0812">Transmembrane</keyword>
<accession>A0ABT8R8M9</accession>
<name>A0ABT8R8M9_9BACT</name>
<comment type="caution">
    <text evidence="3">The sequence shown here is derived from an EMBL/GenBank/DDBJ whole genome shotgun (WGS) entry which is preliminary data.</text>
</comment>
<evidence type="ECO:0000313" key="3">
    <source>
        <dbReference type="EMBL" id="MDO1448455.1"/>
    </source>
</evidence>
<keyword evidence="4" id="KW-1185">Reference proteome</keyword>
<sequence>MRWKLPSFTRNYYFIATTTFLIWMLFFDANDFISQYQMRREVNDLEEKKRFYLERIEEVKRERRELLSNPKLLEKYAREQYLMKKNAEDVFVVIEEDK</sequence>
<reference evidence="3" key="1">
    <citation type="submission" date="2023-07" db="EMBL/GenBank/DDBJ databases">
        <title>The genome sequence of Rhodocytophaga aerolata KACC 12507.</title>
        <authorList>
            <person name="Zhang X."/>
        </authorList>
    </citation>
    <scope>NUCLEOTIDE SEQUENCE</scope>
    <source>
        <strain evidence="3">KACC 12507</strain>
    </source>
</reference>